<name>A0A067KN19_JATCU</name>
<feature type="region of interest" description="Disordered" evidence="1">
    <location>
        <begin position="153"/>
        <end position="183"/>
    </location>
</feature>
<organism evidence="2 3">
    <name type="scientific">Jatropha curcas</name>
    <name type="common">Barbados nut</name>
    <dbReference type="NCBI Taxonomy" id="180498"/>
    <lineage>
        <taxon>Eukaryota</taxon>
        <taxon>Viridiplantae</taxon>
        <taxon>Streptophyta</taxon>
        <taxon>Embryophyta</taxon>
        <taxon>Tracheophyta</taxon>
        <taxon>Spermatophyta</taxon>
        <taxon>Magnoliopsida</taxon>
        <taxon>eudicotyledons</taxon>
        <taxon>Gunneridae</taxon>
        <taxon>Pentapetalae</taxon>
        <taxon>rosids</taxon>
        <taxon>fabids</taxon>
        <taxon>Malpighiales</taxon>
        <taxon>Euphorbiaceae</taxon>
        <taxon>Crotonoideae</taxon>
        <taxon>Jatropheae</taxon>
        <taxon>Jatropha</taxon>
    </lineage>
</organism>
<proteinExistence type="predicted"/>
<dbReference type="STRING" id="180498.A0A067KN19"/>
<dbReference type="PANTHER" id="PTHR33257:SF6">
    <property type="entry name" value="OXYSTEROL-BINDING 4B-LIKE PROTEIN"/>
    <property type="match status" value="1"/>
</dbReference>
<sequence length="200" mass="22448">MDCEHRSYKFTKKRGVSILQGNEFFFNKVISRNSSVGCSSGVFYYRSAEGVPFQWEMQPGTPKNPPKEEILPPLSPPPAMLSLGLPKPNIVIDDVSNVSIKSRLKFWKYFKKSKRSRGFPSKATIVKNNATISSDKFDGSEFCSSDEEFMVSPRNSSSSSSSMSLSFSNRNSRQSSRSDSSPNSPWNFTSFVVCVARHIR</sequence>
<dbReference type="EMBL" id="KK914437">
    <property type="protein sequence ID" value="KDP36393.1"/>
    <property type="molecule type" value="Genomic_DNA"/>
</dbReference>
<dbReference type="OrthoDB" id="1684445at2759"/>
<gene>
    <name evidence="2" type="ORF">JCGZ_08662</name>
</gene>
<evidence type="ECO:0000313" key="2">
    <source>
        <dbReference type="EMBL" id="KDP36393.1"/>
    </source>
</evidence>
<keyword evidence="3" id="KW-1185">Reference proteome</keyword>
<reference evidence="2 3" key="1">
    <citation type="journal article" date="2014" name="PLoS ONE">
        <title>Global Analysis of Gene Expression Profiles in Physic Nut (Jatropha curcas L.) Seedlings Exposed to Salt Stress.</title>
        <authorList>
            <person name="Zhang L."/>
            <person name="Zhang C."/>
            <person name="Wu P."/>
            <person name="Chen Y."/>
            <person name="Li M."/>
            <person name="Jiang H."/>
            <person name="Wu G."/>
        </authorList>
    </citation>
    <scope>NUCLEOTIDE SEQUENCE [LARGE SCALE GENOMIC DNA]</scope>
    <source>
        <strain evidence="3">cv. GZQX0401</strain>
        <tissue evidence="2">Young leaves</tissue>
    </source>
</reference>
<accession>A0A067KN19</accession>
<dbReference type="Proteomes" id="UP000027138">
    <property type="component" value="Unassembled WGS sequence"/>
</dbReference>
<evidence type="ECO:0000313" key="3">
    <source>
        <dbReference type="Proteomes" id="UP000027138"/>
    </source>
</evidence>
<evidence type="ECO:0000256" key="1">
    <source>
        <dbReference type="SAM" id="MobiDB-lite"/>
    </source>
</evidence>
<dbReference type="PANTHER" id="PTHR33257">
    <property type="entry name" value="OS05G0165500 PROTEIN"/>
    <property type="match status" value="1"/>
</dbReference>
<dbReference type="AlphaFoldDB" id="A0A067KN19"/>
<protein>
    <submittedName>
        <fullName evidence="2">Uncharacterized protein</fullName>
    </submittedName>
</protein>